<evidence type="ECO:0000313" key="2">
    <source>
        <dbReference type="EMBL" id="GAA2629747.1"/>
    </source>
</evidence>
<accession>A0ABN3QLU2</accession>
<dbReference type="Pfam" id="PF04149">
    <property type="entry name" value="DUF397"/>
    <property type="match status" value="1"/>
</dbReference>
<dbReference type="EMBL" id="BAAATD010000014">
    <property type="protein sequence ID" value="GAA2629747.1"/>
    <property type="molecule type" value="Genomic_DNA"/>
</dbReference>
<keyword evidence="3" id="KW-1185">Reference proteome</keyword>
<name>A0ABN3QLU2_9ACTN</name>
<reference evidence="2 3" key="1">
    <citation type="journal article" date="2019" name="Int. J. Syst. Evol. Microbiol.">
        <title>The Global Catalogue of Microorganisms (GCM) 10K type strain sequencing project: providing services to taxonomists for standard genome sequencing and annotation.</title>
        <authorList>
            <consortium name="The Broad Institute Genomics Platform"/>
            <consortium name="The Broad Institute Genome Sequencing Center for Infectious Disease"/>
            <person name="Wu L."/>
            <person name="Ma J."/>
        </authorList>
    </citation>
    <scope>NUCLEOTIDE SEQUENCE [LARGE SCALE GENOMIC DNA]</scope>
    <source>
        <strain evidence="2 3">JCM 6833</strain>
    </source>
</reference>
<dbReference type="InterPro" id="IPR007278">
    <property type="entry name" value="DUF397"/>
</dbReference>
<evidence type="ECO:0000259" key="1">
    <source>
        <dbReference type="Pfam" id="PF04149"/>
    </source>
</evidence>
<evidence type="ECO:0000313" key="3">
    <source>
        <dbReference type="Proteomes" id="UP001501509"/>
    </source>
</evidence>
<organism evidence="2 3">
    <name type="scientific">Actinomadura fulvescens</name>
    <dbReference type="NCBI Taxonomy" id="46160"/>
    <lineage>
        <taxon>Bacteria</taxon>
        <taxon>Bacillati</taxon>
        <taxon>Actinomycetota</taxon>
        <taxon>Actinomycetes</taxon>
        <taxon>Streptosporangiales</taxon>
        <taxon>Thermomonosporaceae</taxon>
        <taxon>Actinomadura</taxon>
    </lineage>
</organism>
<gene>
    <name evidence="2" type="ORF">GCM10010411_79300</name>
</gene>
<proteinExistence type="predicted"/>
<dbReference type="RefSeq" id="WP_344547647.1">
    <property type="nucleotide sequence ID" value="NZ_BAAATD010000014.1"/>
</dbReference>
<feature type="domain" description="DUF397" evidence="1">
    <location>
        <begin position="4"/>
        <end position="57"/>
    </location>
</feature>
<dbReference type="Proteomes" id="UP001501509">
    <property type="component" value="Unassembled WGS sequence"/>
</dbReference>
<protein>
    <recommendedName>
        <fullName evidence="1">DUF397 domain-containing protein</fullName>
    </recommendedName>
</protein>
<sequence length="58" mass="6146">MDVTWRSSSYSDDLGGNCVQLADLGAGTVGVRDSKDPDAGHLVVDKASLRTLVARIKQ</sequence>
<comment type="caution">
    <text evidence="2">The sequence shown here is derived from an EMBL/GenBank/DDBJ whole genome shotgun (WGS) entry which is preliminary data.</text>
</comment>